<dbReference type="InterPro" id="IPR017927">
    <property type="entry name" value="FAD-bd_FR_type"/>
</dbReference>
<dbReference type="PANTHER" id="PTHR30157">
    <property type="entry name" value="FERRIC REDUCTASE, NADPH-DEPENDENT"/>
    <property type="match status" value="1"/>
</dbReference>
<dbReference type="Pfam" id="PF04954">
    <property type="entry name" value="SIP"/>
    <property type="match status" value="1"/>
</dbReference>
<evidence type="ECO:0000313" key="4">
    <source>
        <dbReference type="Proteomes" id="UP000199093"/>
    </source>
</evidence>
<dbReference type="RefSeq" id="WP_242656790.1">
    <property type="nucleotide sequence ID" value="NZ_FNEJ01000021.1"/>
</dbReference>
<dbReference type="InterPro" id="IPR039261">
    <property type="entry name" value="FNR_nucleotide-bd"/>
</dbReference>
<keyword evidence="4" id="KW-1185">Reference proteome</keyword>
<comment type="similarity">
    <text evidence="1">Belongs to the SIP oxidoreductase family.</text>
</comment>
<protein>
    <submittedName>
        <fullName evidence="3">NADPH-dependent ferric siderophore reductase, contains FAD-binding and SIP domains</fullName>
    </submittedName>
</protein>
<feature type="domain" description="FAD-binding FR-type" evidence="2">
    <location>
        <begin position="30"/>
        <end position="134"/>
    </location>
</feature>
<dbReference type="InterPro" id="IPR007037">
    <property type="entry name" value="SIP_rossman_dom"/>
</dbReference>
<evidence type="ECO:0000313" key="3">
    <source>
        <dbReference type="EMBL" id="SDJ18784.1"/>
    </source>
</evidence>
<dbReference type="InterPro" id="IPR017938">
    <property type="entry name" value="Riboflavin_synthase-like_b-brl"/>
</dbReference>
<proteinExistence type="inferred from homology"/>
<dbReference type="InterPro" id="IPR013113">
    <property type="entry name" value="SIP_FAD-bd"/>
</dbReference>
<dbReference type="Gene3D" id="2.40.30.10">
    <property type="entry name" value="Translation factors"/>
    <property type="match status" value="1"/>
</dbReference>
<gene>
    <name evidence="3" type="ORF">SAMN04487993_10219</name>
</gene>
<dbReference type="SUPFAM" id="SSF63380">
    <property type="entry name" value="Riboflavin synthase domain-like"/>
    <property type="match status" value="1"/>
</dbReference>
<evidence type="ECO:0000259" key="2">
    <source>
        <dbReference type="PROSITE" id="PS51384"/>
    </source>
</evidence>
<dbReference type="EMBL" id="FNEJ01000021">
    <property type="protein sequence ID" value="SDJ18784.1"/>
    <property type="molecule type" value="Genomic_DNA"/>
</dbReference>
<dbReference type="InterPro" id="IPR039374">
    <property type="entry name" value="SIP_fam"/>
</dbReference>
<dbReference type="PROSITE" id="PS51384">
    <property type="entry name" value="FAD_FR"/>
    <property type="match status" value="1"/>
</dbReference>
<dbReference type="Gene3D" id="3.40.50.80">
    <property type="entry name" value="Nucleotide-binding domain of ferredoxin-NADP reductase (FNR) module"/>
    <property type="match status" value="1"/>
</dbReference>
<sequence length="265" mass="28310">MTRIFDTDPDSTPAAAEDAPPQIRRIRHELRRRSLTVADTVQLSPHMIRLTLTGADLADFVSLGADDHLKVILPQAGPEEARRDYTPRRFDPALHELVLDFVDHPGGPAADFARDLRVGDSVTVAGPRGSAVVEGDIAHWLLIGDETALPAIGRRIEDLPAGTAVTSLVAVPGKADEQALSTAADWRGIWVHRPLSAAADPGPLLAALAGIDLPARCYVWLAAEAGVARALRDALLARGHPKTWMKASGYWTAGRADASDKTLDG</sequence>
<dbReference type="STRING" id="555512.SAMN04487993_10219"/>
<dbReference type="GO" id="GO:0016491">
    <property type="term" value="F:oxidoreductase activity"/>
    <property type="evidence" value="ECO:0007669"/>
    <property type="project" value="InterPro"/>
</dbReference>
<name>A0A1G8RNZ3_9RHOB</name>
<dbReference type="Pfam" id="PF08021">
    <property type="entry name" value="FAD_binding_9"/>
    <property type="match status" value="2"/>
</dbReference>
<reference evidence="3 4" key="1">
    <citation type="submission" date="2016-10" db="EMBL/GenBank/DDBJ databases">
        <authorList>
            <person name="de Groot N.N."/>
        </authorList>
    </citation>
    <scope>NUCLEOTIDE SEQUENCE [LARGE SCALE GENOMIC DNA]</scope>
    <source>
        <strain evidence="3 4">DSM 26424</strain>
    </source>
</reference>
<dbReference type="AlphaFoldDB" id="A0A1G8RNZ3"/>
<organism evidence="3 4">
    <name type="scientific">Salipiger marinus</name>
    <dbReference type="NCBI Taxonomy" id="555512"/>
    <lineage>
        <taxon>Bacteria</taxon>
        <taxon>Pseudomonadati</taxon>
        <taxon>Pseudomonadota</taxon>
        <taxon>Alphaproteobacteria</taxon>
        <taxon>Rhodobacterales</taxon>
        <taxon>Roseobacteraceae</taxon>
        <taxon>Salipiger</taxon>
    </lineage>
</organism>
<evidence type="ECO:0000256" key="1">
    <source>
        <dbReference type="ARBA" id="ARBA00035644"/>
    </source>
</evidence>
<dbReference type="PANTHER" id="PTHR30157:SF0">
    <property type="entry name" value="NADPH-DEPENDENT FERRIC-CHELATE REDUCTASE"/>
    <property type="match status" value="1"/>
</dbReference>
<dbReference type="CDD" id="cd06193">
    <property type="entry name" value="siderophore_interacting"/>
    <property type="match status" value="1"/>
</dbReference>
<accession>A0A1G8RNZ3</accession>
<dbReference type="Proteomes" id="UP000199093">
    <property type="component" value="Unassembled WGS sequence"/>
</dbReference>